<dbReference type="Gene3D" id="3.40.1350.60">
    <property type="match status" value="1"/>
</dbReference>
<dbReference type="InterPro" id="IPR005224">
    <property type="entry name" value="SfsA"/>
</dbReference>
<accession>A0ABU0A189</accession>
<gene>
    <name evidence="1" type="primary">sfsA</name>
    <name evidence="4" type="ORF">J2S74_004706</name>
</gene>
<reference evidence="4 5" key="1">
    <citation type="submission" date="2023-07" db="EMBL/GenBank/DDBJ databases">
        <title>Genomic Encyclopedia of Type Strains, Phase IV (KMG-IV): sequencing the most valuable type-strain genomes for metagenomic binning, comparative biology and taxonomic classification.</title>
        <authorList>
            <person name="Goeker M."/>
        </authorList>
    </citation>
    <scope>NUCLEOTIDE SEQUENCE [LARGE SCALE GENOMIC DNA]</scope>
    <source>
        <strain evidence="4 5">DSM 9768</strain>
    </source>
</reference>
<comment type="caution">
    <text evidence="4">The sequence shown here is derived from an EMBL/GenBank/DDBJ whole genome shotgun (WGS) entry which is preliminary data.</text>
</comment>
<dbReference type="NCBIfam" id="TIGR00230">
    <property type="entry name" value="sfsA"/>
    <property type="match status" value="1"/>
</dbReference>
<evidence type="ECO:0000259" key="2">
    <source>
        <dbReference type="Pfam" id="PF03749"/>
    </source>
</evidence>
<protein>
    <recommendedName>
        <fullName evidence="1">Sugar fermentation stimulation protein homolog</fullName>
    </recommendedName>
</protein>
<dbReference type="EMBL" id="JAUSUG010000025">
    <property type="protein sequence ID" value="MDQ0257248.1"/>
    <property type="molecule type" value="Genomic_DNA"/>
</dbReference>
<feature type="domain" description="SfsA N-terminal OB" evidence="3">
    <location>
        <begin position="18"/>
        <end position="85"/>
    </location>
</feature>
<dbReference type="InterPro" id="IPR041465">
    <property type="entry name" value="SfsA_N"/>
</dbReference>
<evidence type="ECO:0000313" key="5">
    <source>
        <dbReference type="Proteomes" id="UP001230005"/>
    </source>
</evidence>
<dbReference type="PANTHER" id="PTHR30545:SF2">
    <property type="entry name" value="SUGAR FERMENTATION STIMULATION PROTEIN A"/>
    <property type="match status" value="1"/>
</dbReference>
<dbReference type="Pfam" id="PF17746">
    <property type="entry name" value="SfsA_N"/>
    <property type="match status" value="1"/>
</dbReference>
<dbReference type="Proteomes" id="UP001230005">
    <property type="component" value="Unassembled WGS sequence"/>
</dbReference>
<comment type="similarity">
    <text evidence="1">Belongs to the SfsA family.</text>
</comment>
<sequence length="242" mass="27399">MNKMFHPFPKDLLESKFIERPNRFIIRCVLTETGEIVEAHLADSGRLKELLIPGKQILLHRNNNPNRKTKYSAVIVEREDGLGWVSLNAQLPNKLAKFAVEAKLFKELQSWEYVRSEYKKGHSRWDMLLQKSDDEAMQMVIEVKGATLVENGVGMFPDAVTSRGTKHVKELGEIVKESGWEAALLFVSQREDIHMVRPAYHIDPKFAKAMTEAKTAGVKLLGCRCKVSPSGIELLDAIDVEV</sequence>
<dbReference type="HAMAP" id="MF_00095">
    <property type="entry name" value="SfsA"/>
    <property type="match status" value="1"/>
</dbReference>
<dbReference type="Pfam" id="PF03749">
    <property type="entry name" value="SfsA"/>
    <property type="match status" value="1"/>
</dbReference>
<evidence type="ECO:0000256" key="1">
    <source>
        <dbReference type="HAMAP-Rule" id="MF_00095"/>
    </source>
</evidence>
<dbReference type="RefSeq" id="WP_307330682.1">
    <property type="nucleotide sequence ID" value="NZ_JAUSUG010000025.1"/>
</dbReference>
<dbReference type="CDD" id="cd22359">
    <property type="entry name" value="SfsA-like_bacterial"/>
    <property type="match status" value="1"/>
</dbReference>
<dbReference type="PANTHER" id="PTHR30545">
    <property type="entry name" value="SUGAR FERMENTATION STIMULATION PROTEIN A"/>
    <property type="match status" value="1"/>
</dbReference>
<dbReference type="InterPro" id="IPR040452">
    <property type="entry name" value="SfsA_C"/>
</dbReference>
<feature type="domain" description="Sugar fermentation stimulation protein C-terminal" evidence="2">
    <location>
        <begin position="90"/>
        <end position="230"/>
    </location>
</feature>
<organism evidence="4 5">
    <name type="scientific">Evansella vedderi</name>
    <dbReference type="NCBI Taxonomy" id="38282"/>
    <lineage>
        <taxon>Bacteria</taxon>
        <taxon>Bacillati</taxon>
        <taxon>Bacillota</taxon>
        <taxon>Bacilli</taxon>
        <taxon>Bacillales</taxon>
        <taxon>Bacillaceae</taxon>
        <taxon>Evansella</taxon>
    </lineage>
</organism>
<evidence type="ECO:0000259" key="3">
    <source>
        <dbReference type="Pfam" id="PF17746"/>
    </source>
</evidence>
<keyword evidence="5" id="KW-1185">Reference proteome</keyword>
<proteinExistence type="inferred from homology"/>
<evidence type="ECO:0000313" key="4">
    <source>
        <dbReference type="EMBL" id="MDQ0257248.1"/>
    </source>
</evidence>
<name>A0ABU0A189_9BACI</name>
<dbReference type="Gene3D" id="2.40.50.580">
    <property type="match status" value="1"/>
</dbReference>